<evidence type="ECO:0000256" key="1">
    <source>
        <dbReference type="ARBA" id="ARBA00004651"/>
    </source>
</evidence>
<evidence type="ECO:0000256" key="6">
    <source>
        <dbReference type="ARBA" id="ARBA00023136"/>
    </source>
</evidence>
<dbReference type="RefSeq" id="WP_013428243.1">
    <property type="nucleotide sequence ID" value="NC_014666.1"/>
</dbReference>
<dbReference type="PIRSF" id="PIRSF010361">
    <property type="entry name" value="UCP010361"/>
    <property type="match status" value="1"/>
</dbReference>
<dbReference type="GO" id="GO:0005886">
    <property type="term" value="C:plasma membrane"/>
    <property type="evidence" value="ECO:0007669"/>
    <property type="project" value="UniProtKB-SubCell"/>
</dbReference>
<feature type="transmembrane region" description="Helical" evidence="9">
    <location>
        <begin position="265"/>
        <end position="287"/>
    </location>
</feature>
<proteinExistence type="inferred from homology"/>
<accession>E3IZU1</accession>
<evidence type="ECO:0000256" key="5">
    <source>
        <dbReference type="ARBA" id="ARBA00022989"/>
    </source>
</evidence>
<feature type="transmembrane region" description="Helical" evidence="9">
    <location>
        <begin position="505"/>
        <end position="526"/>
    </location>
</feature>
<gene>
    <name evidence="10" type="ordered locus">FraEuI1c_7169</name>
</gene>
<reference evidence="10 11" key="1">
    <citation type="submission" date="2010-10" db="EMBL/GenBank/DDBJ databases">
        <title>Complete sequence of Frankia sp. EuI1c.</title>
        <authorList>
            <consortium name="US DOE Joint Genome Institute"/>
            <person name="Lucas S."/>
            <person name="Copeland A."/>
            <person name="Lapidus A."/>
            <person name="Cheng J.-F."/>
            <person name="Bruce D."/>
            <person name="Goodwin L."/>
            <person name="Pitluck S."/>
            <person name="Chertkov O."/>
            <person name="Detter J.C."/>
            <person name="Han C."/>
            <person name="Tapia R."/>
            <person name="Land M."/>
            <person name="Hauser L."/>
            <person name="Jeffries C."/>
            <person name="Kyrpides N."/>
            <person name="Ivanova N."/>
            <person name="Mikhailova N."/>
            <person name="Beauchemin N."/>
            <person name="Sen A."/>
            <person name="Sur S.A."/>
            <person name="Gtari M."/>
            <person name="Wall L."/>
            <person name="Tisa L."/>
            <person name="Woyke T."/>
        </authorList>
    </citation>
    <scope>NUCLEOTIDE SEQUENCE [LARGE SCALE GENOMIC DNA]</scope>
    <source>
        <strain evidence="11">DSM 45817 / CECT 9037 / EuI1c</strain>
    </source>
</reference>
<feature type="transmembrane region" description="Helical" evidence="9">
    <location>
        <begin position="405"/>
        <end position="425"/>
    </location>
</feature>
<protein>
    <submittedName>
        <fullName evidence="10">Putative transmembrane protein</fullName>
    </submittedName>
</protein>
<evidence type="ECO:0000313" key="11">
    <source>
        <dbReference type="Proteomes" id="UP000002484"/>
    </source>
</evidence>
<keyword evidence="4 9" id="KW-0812">Transmembrane</keyword>
<dbReference type="Proteomes" id="UP000002484">
    <property type="component" value="Chromosome"/>
</dbReference>
<dbReference type="InterPro" id="IPR016570">
    <property type="entry name" value="UCP010361"/>
</dbReference>
<dbReference type="OrthoDB" id="3348156at2"/>
<evidence type="ECO:0000256" key="2">
    <source>
        <dbReference type="ARBA" id="ARBA00022475"/>
    </source>
</evidence>
<dbReference type="HOGENOM" id="CLU_028876_1_0_11"/>
<keyword evidence="2" id="KW-1003">Cell membrane</keyword>
<feature type="transmembrane region" description="Helical" evidence="9">
    <location>
        <begin position="189"/>
        <end position="219"/>
    </location>
</feature>
<evidence type="ECO:0000256" key="8">
    <source>
        <dbReference type="SAM" id="MobiDB-lite"/>
    </source>
</evidence>
<evidence type="ECO:0000256" key="9">
    <source>
        <dbReference type="SAM" id="Phobius"/>
    </source>
</evidence>
<feature type="transmembrane region" description="Helical" evidence="9">
    <location>
        <begin position="466"/>
        <end position="485"/>
    </location>
</feature>
<evidence type="ECO:0000256" key="4">
    <source>
        <dbReference type="ARBA" id="ARBA00022692"/>
    </source>
</evidence>
<feature type="transmembrane region" description="Helical" evidence="9">
    <location>
        <begin position="354"/>
        <end position="377"/>
    </location>
</feature>
<keyword evidence="11" id="KW-1185">Reference proteome</keyword>
<dbReference type="GO" id="GO:0016758">
    <property type="term" value="F:hexosyltransferase activity"/>
    <property type="evidence" value="ECO:0007669"/>
    <property type="project" value="InterPro"/>
</dbReference>
<comment type="similarity">
    <text evidence="7">Belongs to the glycosyltransferase 87 family.</text>
</comment>
<dbReference type="InterPro" id="IPR018584">
    <property type="entry name" value="GT87"/>
</dbReference>
<feature type="region of interest" description="Disordered" evidence="8">
    <location>
        <begin position="594"/>
        <end position="685"/>
    </location>
</feature>
<feature type="compositionally biased region" description="Basic and acidic residues" evidence="8">
    <location>
        <begin position="597"/>
        <end position="609"/>
    </location>
</feature>
<keyword evidence="3" id="KW-0808">Transferase</keyword>
<feature type="compositionally biased region" description="Low complexity" evidence="8">
    <location>
        <begin position="644"/>
        <end position="653"/>
    </location>
</feature>
<feature type="compositionally biased region" description="Gly residues" evidence="8">
    <location>
        <begin position="654"/>
        <end position="669"/>
    </location>
</feature>
<keyword evidence="6 9" id="KW-0472">Membrane</keyword>
<feature type="compositionally biased region" description="Pro residues" evidence="8">
    <location>
        <begin position="610"/>
        <end position="620"/>
    </location>
</feature>
<evidence type="ECO:0000256" key="3">
    <source>
        <dbReference type="ARBA" id="ARBA00022679"/>
    </source>
</evidence>
<feature type="transmembrane region" description="Helical" evidence="9">
    <location>
        <begin position="155"/>
        <end position="177"/>
    </location>
</feature>
<dbReference type="EMBL" id="CP002299">
    <property type="protein sequence ID" value="ADP85133.1"/>
    <property type="molecule type" value="Genomic_DNA"/>
</dbReference>
<dbReference type="KEGG" id="fri:FraEuI1c_7169"/>
<comment type="subcellular location">
    <subcellularLocation>
        <location evidence="1">Cell membrane</location>
        <topology evidence="1">Multi-pass membrane protein</topology>
    </subcellularLocation>
</comment>
<feature type="transmembrane region" description="Helical" evidence="9">
    <location>
        <begin position="225"/>
        <end position="253"/>
    </location>
</feature>
<dbReference type="AlphaFoldDB" id="E3IZU1"/>
<evidence type="ECO:0000313" key="10">
    <source>
        <dbReference type="EMBL" id="ADP85133.1"/>
    </source>
</evidence>
<organism evidence="10 11">
    <name type="scientific">Pseudofrankia inefficax (strain DSM 45817 / CECT 9037 / DDB 130130 / EuI1c)</name>
    <name type="common">Frankia inefficax</name>
    <dbReference type="NCBI Taxonomy" id="298654"/>
    <lineage>
        <taxon>Bacteria</taxon>
        <taxon>Bacillati</taxon>
        <taxon>Actinomycetota</taxon>
        <taxon>Actinomycetes</taxon>
        <taxon>Frankiales</taxon>
        <taxon>Frankiaceae</taxon>
        <taxon>Pseudofrankia</taxon>
    </lineage>
</organism>
<dbReference type="STRING" id="298654.FraEuI1c_7169"/>
<sequence length="685" mass="74172">MTAADVVDATVSPSDEDPVVRGASELVGGPPGRHAALPASTWWTPLRVLLALTIVVCGLGYTQKATCRDTRNWAHEYQYTRMCYSDVVALYSQEGLSGGKTPYLDYPTEYPPLIGLTMEVVGAVSRLAPTQHPVYKTVNGQQVVDHYTMDSRSALFYDLTWVLFLGLACVTVVATALTAGRRRIWDAALFALAPTMVLHLLTNWDIIAVAFAALAIYAWSRRMPVVAGVMLGLGVCTKLYPIFFLVGLFVLCLRTGYLRTFARTAIATAATIVAIMLPTWLVAGYFVGTQKVQDGILPTFFSGGDWLSLLGGHGPDGSRNAVEQFFHLNETRVADWDSVAFALQWLSGAHDPGWFAGLHLVVVLLSGLLLAGAVVLVRYRAERARWAAGPEEPERAQGLLDAPRVQVAVAGGTWLVIVIATPLVLTAIREHGVPVHVLNWVTAVVLLMVVAAICALCWFAPRRPRLPQVLFLLVVAFLVTNKVFSPQYTLWLVPLYALARPKWRAFLVWQATEAYLLFMRFMHFIYNDTSGGRGVARGWFVGAVALRDLMLVVLAGLVVREILRPELDVVRASGLDDPAGGVLDGAADAAVGRGRAVRRDYAPSERPPSERPPAPEPSPTVPEYAETGPLPSLGRRWRRAEAVGDTGATQTGTGTSGRGGETGGDGGLSEPGALFKPRRTDPDAP</sequence>
<dbReference type="eggNOG" id="COG5650">
    <property type="taxonomic scope" value="Bacteria"/>
</dbReference>
<feature type="transmembrane region" description="Helical" evidence="9">
    <location>
        <begin position="437"/>
        <end position="459"/>
    </location>
</feature>
<name>E3IZU1_PSEI1</name>
<dbReference type="Pfam" id="PF09594">
    <property type="entry name" value="GT87"/>
    <property type="match status" value="1"/>
</dbReference>
<feature type="transmembrane region" description="Helical" evidence="9">
    <location>
        <begin position="538"/>
        <end position="559"/>
    </location>
</feature>
<dbReference type="InParanoid" id="E3IZU1"/>
<keyword evidence="5 9" id="KW-1133">Transmembrane helix</keyword>
<evidence type="ECO:0000256" key="7">
    <source>
        <dbReference type="ARBA" id="ARBA00024033"/>
    </source>
</evidence>